<dbReference type="AlphaFoldDB" id="A0A0H5RF55"/>
<evidence type="ECO:0000256" key="1">
    <source>
        <dbReference type="SAM" id="SignalP"/>
    </source>
</evidence>
<feature type="non-terminal residue" evidence="2">
    <location>
        <position position="1"/>
    </location>
</feature>
<organism evidence="2">
    <name type="scientific">Spongospora subterranea</name>
    <dbReference type="NCBI Taxonomy" id="70186"/>
    <lineage>
        <taxon>Eukaryota</taxon>
        <taxon>Sar</taxon>
        <taxon>Rhizaria</taxon>
        <taxon>Endomyxa</taxon>
        <taxon>Phytomyxea</taxon>
        <taxon>Plasmodiophorida</taxon>
        <taxon>Plasmodiophoridae</taxon>
        <taxon>Spongospora</taxon>
    </lineage>
</organism>
<dbReference type="EMBL" id="HACM01012236">
    <property type="protein sequence ID" value="CRZ12678.1"/>
    <property type="molecule type" value="Transcribed_RNA"/>
</dbReference>
<sequence>SLYFPRYIHLMGTLIFLLSSVLLLHSINLGTATDQAPEAKFKRVQLVKQLVEVEETIKAMVDELADNQGAPVELESPIAPVESAPVKTRKRDQVSKICAKSMQKVEKSLHKVAEQFKSRDNPAKEQALMDNFQQIDRELAQPNLKKGIGGTWVVLLKNVVKQLKAQVKQRFQSPSRVAISNVLRRH</sequence>
<accession>A0A0H5RF55</accession>
<keyword evidence="1" id="KW-0732">Signal</keyword>
<name>A0A0H5RF55_9EUKA</name>
<proteinExistence type="predicted"/>
<feature type="signal peptide" evidence="1">
    <location>
        <begin position="1"/>
        <end position="32"/>
    </location>
</feature>
<feature type="chain" id="PRO_5005224061" description="Secreted protein" evidence="1">
    <location>
        <begin position="33"/>
        <end position="186"/>
    </location>
</feature>
<reference evidence="2" key="1">
    <citation type="submission" date="2015-04" db="EMBL/GenBank/DDBJ databases">
        <title>The genome sequence of the plant pathogenic Rhizarian Plasmodiophora brassicae reveals insights in its biotrophic life cycle and the origin of chitin synthesis.</title>
        <authorList>
            <person name="Schwelm A."/>
            <person name="Fogelqvist J."/>
            <person name="Knaust A."/>
            <person name="Julke S."/>
            <person name="Lilja T."/>
            <person name="Dhandapani V."/>
            <person name="Bonilla-Rosso G."/>
            <person name="Karlsson M."/>
            <person name="Shevchenko A."/>
            <person name="Choi S.R."/>
            <person name="Kim H.G."/>
            <person name="Park J.Y."/>
            <person name="Lim Y.P."/>
            <person name="Ludwig-Muller J."/>
            <person name="Dixelius C."/>
        </authorList>
    </citation>
    <scope>NUCLEOTIDE SEQUENCE</scope>
    <source>
        <tissue evidence="2">Potato root galls</tissue>
    </source>
</reference>
<protein>
    <recommendedName>
        <fullName evidence="3">Secreted protein</fullName>
    </recommendedName>
</protein>
<dbReference type="Gene3D" id="1.20.1280.170">
    <property type="entry name" value="Exocyst complex component Exo70"/>
    <property type="match status" value="1"/>
</dbReference>
<evidence type="ECO:0008006" key="3">
    <source>
        <dbReference type="Google" id="ProtNLM"/>
    </source>
</evidence>
<evidence type="ECO:0000313" key="2">
    <source>
        <dbReference type="EMBL" id="CRZ12678.1"/>
    </source>
</evidence>